<organism evidence="2 3">
    <name type="scientific">Paracoccus yeei</name>
    <dbReference type="NCBI Taxonomy" id="147645"/>
    <lineage>
        <taxon>Bacteria</taxon>
        <taxon>Pseudomonadati</taxon>
        <taxon>Pseudomonadota</taxon>
        <taxon>Alphaproteobacteria</taxon>
        <taxon>Rhodobacterales</taxon>
        <taxon>Paracoccaceae</taxon>
        <taxon>Paracoccus</taxon>
    </lineage>
</organism>
<dbReference type="Proteomes" id="UP000272010">
    <property type="component" value="Chromosome"/>
</dbReference>
<name>A0A386ULW5_9RHOB</name>
<dbReference type="AlphaFoldDB" id="A0A386ULW5"/>
<feature type="domain" description="Nuclease-associated modular DNA-binding 1" evidence="1">
    <location>
        <begin position="12"/>
        <end position="33"/>
    </location>
</feature>
<gene>
    <name evidence="2" type="ORF">PY32053_01661</name>
</gene>
<protein>
    <recommendedName>
        <fullName evidence="1">Nuclease-associated modular DNA-binding 1 domain-containing protein</fullName>
    </recommendedName>
</protein>
<sequence length="164" mass="17126">MSFQAAVAIPGYPSATAAARALGVTSQTIYKHLRTYGNLGRLERFAAATSDPRGIALPDGGYAASVAEAARVLGVSEACIYNHLCKHGHLRGAGLVQRIGSGAPRRVSLADVPGVDVPELDSRPETAPRGSCMVAARPADVDAVIAAIRQCRDDYLAERGERSA</sequence>
<evidence type="ECO:0000259" key="1">
    <source>
        <dbReference type="Pfam" id="PF07453"/>
    </source>
</evidence>
<dbReference type="EMBL" id="CP031078">
    <property type="protein sequence ID" value="AYF01288.1"/>
    <property type="molecule type" value="Genomic_DNA"/>
</dbReference>
<reference evidence="3" key="1">
    <citation type="submission" date="2018-07" db="EMBL/GenBank/DDBJ databases">
        <title>Genome Structure of the Opportunistic Pathogen Paracoccus yeei (Alphaproteobacteria) and Identification of Putative Virulence Factors.</title>
        <authorList>
            <person name="Lasek R."/>
            <person name="Szuplewska M."/>
            <person name="Mitura M."/>
            <person name="Decewicz P."/>
            <person name="Chmielowska C."/>
            <person name="Pawlot A."/>
            <person name="Sentkowska D."/>
            <person name="Czarnecki J."/>
            <person name="Bartosik D."/>
        </authorList>
    </citation>
    <scope>NUCLEOTIDE SEQUENCE [LARGE SCALE GENOMIC DNA]</scope>
    <source>
        <strain evidence="3">CCUG 32053</strain>
    </source>
</reference>
<dbReference type="RefSeq" id="WP_120441705.1">
    <property type="nucleotide sequence ID" value="NZ_CAJGAB010000011.1"/>
</dbReference>
<dbReference type="Pfam" id="PF07453">
    <property type="entry name" value="NUMOD1"/>
    <property type="match status" value="1"/>
</dbReference>
<dbReference type="InterPro" id="IPR010896">
    <property type="entry name" value="NUMOD1"/>
</dbReference>
<evidence type="ECO:0000313" key="3">
    <source>
        <dbReference type="Proteomes" id="UP000272010"/>
    </source>
</evidence>
<proteinExistence type="predicted"/>
<evidence type="ECO:0000313" key="2">
    <source>
        <dbReference type="EMBL" id="AYF01288.1"/>
    </source>
</evidence>
<accession>A0A386ULW5</accession>